<organism evidence="1">
    <name type="scientific">uncultured Rubrobacteraceae bacterium</name>
    <dbReference type="NCBI Taxonomy" id="349277"/>
    <lineage>
        <taxon>Bacteria</taxon>
        <taxon>Bacillati</taxon>
        <taxon>Actinomycetota</taxon>
        <taxon>Rubrobacteria</taxon>
        <taxon>Rubrobacterales</taxon>
        <taxon>Rubrobacteraceae</taxon>
        <taxon>environmental samples</taxon>
    </lineage>
</organism>
<dbReference type="InterPro" id="IPR019587">
    <property type="entry name" value="Polyketide_cyclase/dehydratase"/>
</dbReference>
<accession>A0A6J4QDU7</accession>
<evidence type="ECO:0008006" key="2">
    <source>
        <dbReference type="Google" id="ProtNLM"/>
    </source>
</evidence>
<dbReference type="EMBL" id="CADCVE010000006">
    <property type="protein sequence ID" value="CAA9437980.1"/>
    <property type="molecule type" value="Genomic_DNA"/>
</dbReference>
<dbReference type="Gene3D" id="3.30.530.20">
    <property type="match status" value="1"/>
</dbReference>
<sequence length="168" mass="18327">MSIRSRNETSSEVVAASLFVPVPPRDLYEVVLDVRNFPSWAPGVRRVQVLKGPVGPGMISEWEIHVLGLQRKVSSVLVHAEDPKFLCWTYEGPVSGYGECAIQDLGHGSLAEFKTEMRPAEPALQGLARRLPARNAARIHLKRCLARLGQLVASNGDGVRVGPPGQAR</sequence>
<dbReference type="CDD" id="cd07812">
    <property type="entry name" value="SRPBCC"/>
    <property type="match status" value="1"/>
</dbReference>
<protein>
    <recommendedName>
        <fullName evidence="2">Coenzyme Q-binding protein COQ10 START domain-containing protein</fullName>
    </recommendedName>
</protein>
<reference evidence="1" key="1">
    <citation type="submission" date="2020-02" db="EMBL/GenBank/DDBJ databases">
        <authorList>
            <person name="Meier V. D."/>
        </authorList>
    </citation>
    <scope>NUCLEOTIDE SEQUENCE</scope>
    <source>
        <strain evidence="1">AVDCRST_MAG28</strain>
    </source>
</reference>
<dbReference type="AlphaFoldDB" id="A0A6J4QDU7"/>
<dbReference type="SUPFAM" id="SSF55961">
    <property type="entry name" value="Bet v1-like"/>
    <property type="match status" value="1"/>
</dbReference>
<dbReference type="InterPro" id="IPR023393">
    <property type="entry name" value="START-like_dom_sf"/>
</dbReference>
<name>A0A6J4QDU7_9ACTN</name>
<proteinExistence type="predicted"/>
<dbReference type="Pfam" id="PF10604">
    <property type="entry name" value="Polyketide_cyc2"/>
    <property type="match status" value="1"/>
</dbReference>
<gene>
    <name evidence="1" type="ORF">AVDCRST_MAG28-109</name>
</gene>
<evidence type="ECO:0000313" key="1">
    <source>
        <dbReference type="EMBL" id="CAA9437980.1"/>
    </source>
</evidence>